<reference evidence="3" key="2">
    <citation type="submission" date="2018-10" db="UniProtKB">
        <authorList>
            <consortium name="EnsemblPlants"/>
        </authorList>
    </citation>
    <scope>IDENTIFICATION</scope>
</reference>
<dbReference type="AlphaFoldDB" id="A0A3B6DG92"/>
<dbReference type="InterPro" id="IPR014044">
    <property type="entry name" value="CAP_dom"/>
</dbReference>
<dbReference type="STRING" id="4565.A0A3B6DG92"/>
<evidence type="ECO:0000256" key="1">
    <source>
        <dbReference type="SAM" id="SignalP"/>
    </source>
</evidence>
<dbReference type="PRINTS" id="PR00837">
    <property type="entry name" value="V5TPXLIKE"/>
</dbReference>
<dbReference type="Proteomes" id="UP000019116">
    <property type="component" value="Chromosome 2D"/>
</dbReference>
<dbReference type="Gramene" id="TraesRN2D0100922700.1">
    <property type="protein sequence ID" value="TraesRN2D0100922700.1"/>
    <property type="gene ID" value="TraesRN2D0100922700"/>
</dbReference>
<dbReference type="SMART" id="SM00198">
    <property type="entry name" value="SCP"/>
    <property type="match status" value="1"/>
</dbReference>
<dbReference type="PANTHER" id="PTHR10334">
    <property type="entry name" value="CYSTEINE-RICH SECRETORY PROTEIN-RELATED"/>
    <property type="match status" value="1"/>
</dbReference>
<organism evidence="3">
    <name type="scientific">Triticum aestivum</name>
    <name type="common">Wheat</name>
    <dbReference type="NCBI Taxonomy" id="4565"/>
    <lineage>
        <taxon>Eukaryota</taxon>
        <taxon>Viridiplantae</taxon>
        <taxon>Streptophyta</taxon>
        <taxon>Embryophyta</taxon>
        <taxon>Tracheophyta</taxon>
        <taxon>Spermatophyta</taxon>
        <taxon>Magnoliopsida</taxon>
        <taxon>Liliopsida</taxon>
        <taxon>Poales</taxon>
        <taxon>Poaceae</taxon>
        <taxon>BOP clade</taxon>
        <taxon>Pooideae</taxon>
        <taxon>Triticodae</taxon>
        <taxon>Triticeae</taxon>
        <taxon>Triticinae</taxon>
        <taxon>Triticum</taxon>
    </lineage>
</organism>
<dbReference type="InterPro" id="IPR035940">
    <property type="entry name" value="CAP_sf"/>
</dbReference>
<keyword evidence="4" id="KW-1185">Reference proteome</keyword>
<dbReference type="InterPro" id="IPR001283">
    <property type="entry name" value="CRISP-related"/>
</dbReference>
<dbReference type="Gramene" id="TraesCS2D02G382900.1">
    <property type="protein sequence ID" value="TraesCS2D02G382900.1.cds1"/>
    <property type="gene ID" value="TraesCS2D02G382900"/>
</dbReference>
<dbReference type="Gramene" id="TraesCAD_scaffold_034336_01G000300.1">
    <property type="protein sequence ID" value="TraesCAD_scaffold_034336_01G000300.1"/>
    <property type="gene ID" value="TraesCAD_scaffold_034336_01G000300"/>
</dbReference>
<dbReference type="Gramene" id="TraesROB_scaffold_010314_01G000200.1">
    <property type="protein sequence ID" value="TraesROB_scaffold_010314_01G000200.1"/>
    <property type="gene ID" value="TraesROB_scaffold_010314_01G000200"/>
</dbReference>
<keyword evidence="1" id="KW-0732">Signal</keyword>
<sequence>MTALPLQTSPNRTAPQITMSPFACLAALTLALASLSPAAAISVPGHNPGAAVVPSWTQFLRAHNDARSAVGLPPLKWNLTLELDAMQYANKLRVPCNLSPVPWAADGVYGRNLYWADGHHNATHAVAAWVGERRWYDHRANACAPGKTCGEYTQVVWNTTRELGCGRRTCRNGLDTVAVCEYFPPGNYVGVPPY</sequence>
<dbReference type="GO" id="GO:0005615">
    <property type="term" value="C:extracellular space"/>
    <property type="evidence" value="ECO:0000318"/>
    <property type="project" value="GO_Central"/>
</dbReference>
<evidence type="ECO:0000313" key="3">
    <source>
        <dbReference type="EnsemblPlants" id="TraesCS2D02G382900.1.cds1"/>
    </source>
</evidence>
<dbReference type="Gramene" id="TraesCLE_scaffold_154513_01G000100.1">
    <property type="protein sequence ID" value="TraesCLE_scaffold_154513_01G000100.1"/>
    <property type="gene ID" value="TraesCLE_scaffold_154513_01G000100"/>
</dbReference>
<feature type="chain" id="PRO_5017299685" description="SCP domain-containing protein" evidence="1">
    <location>
        <begin position="41"/>
        <end position="194"/>
    </location>
</feature>
<dbReference type="Pfam" id="PF00188">
    <property type="entry name" value="CAP"/>
    <property type="match status" value="1"/>
</dbReference>
<protein>
    <recommendedName>
        <fullName evidence="2">SCP domain-containing protein</fullName>
    </recommendedName>
</protein>
<accession>A0A3B6DG92</accession>
<gene>
    <name evidence="3" type="primary">LOC123049678</name>
</gene>
<proteinExistence type="predicted"/>
<reference evidence="3" key="1">
    <citation type="submission" date="2018-08" db="EMBL/GenBank/DDBJ databases">
        <authorList>
            <person name="Rossello M."/>
        </authorList>
    </citation>
    <scope>NUCLEOTIDE SEQUENCE [LARGE SCALE GENOMIC DNA]</scope>
    <source>
        <strain evidence="3">cv. Chinese Spring</strain>
    </source>
</reference>
<name>A0A3B6DG92_WHEAT</name>
<evidence type="ECO:0000313" key="4">
    <source>
        <dbReference type="Proteomes" id="UP000019116"/>
    </source>
</evidence>
<feature type="signal peptide" evidence="1">
    <location>
        <begin position="1"/>
        <end position="40"/>
    </location>
</feature>
<dbReference type="SUPFAM" id="SSF55797">
    <property type="entry name" value="PR-1-like"/>
    <property type="match status" value="1"/>
</dbReference>
<dbReference type="SMR" id="A0A3B6DG92"/>
<feature type="domain" description="SCP" evidence="2">
    <location>
        <begin position="54"/>
        <end position="190"/>
    </location>
</feature>
<dbReference type="FunFam" id="3.40.33.10:FF:000004">
    <property type="entry name" value="CAP, cysteine-rich secretory protein, antigen 5"/>
    <property type="match status" value="1"/>
</dbReference>
<dbReference type="OMA" id="NIYSAWS"/>
<dbReference type="Gene3D" id="3.40.33.10">
    <property type="entry name" value="CAP"/>
    <property type="match status" value="1"/>
</dbReference>
<dbReference type="Gramene" id="TraesWEE_scaffold_181536_01G000200.1">
    <property type="protein sequence ID" value="TraesWEE_scaffold_181536_01G000200.1"/>
    <property type="gene ID" value="TraesWEE_scaffold_181536_01G000200"/>
</dbReference>
<dbReference type="EnsemblPlants" id="TraesCS2D02G382900.1">
    <property type="protein sequence ID" value="TraesCS2D02G382900.1.cds1"/>
    <property type="gene ID" value="TraesCS2D02G382900"/>
</dbReference>
<evidence type="ECO:0000259" key="2">
    <source>
        <dbReference type="SMART" id="SM00198"/>
    </source>
</evidence>
<dbReference type="Gramene" id="TraesCS2D03G0873100.1">
    <property type="protein sequence ID" value="TraesCS2D03G0873100.1.CDS1"/>
    <property type="gene ID" value="TraesCS2D03G0873100"/>
</dbReference>